<organism evidence="2 3">
    <name type="scientific">Phascolomyces articulosus</name>
    <dbReference type="NCBI Taxonomy" id="60185"/>
    <lineage>
        <taxon>Eukaryota</taxon>
        <taxon>Fungi</taxon>
        <taxon>Fungi incertae sedis</taxon>
        <taxon>Mucoromycota</taxon>
        <taxon>Mucoromycotina</taxon>
        <taxon>Mucoromycetes</taxon>
        <taxon>Mucorales</taxon>
        <taxon>Lichtheimiaceae</taxon>
        <taxon>Phascolomyces</taxon>
    </lineage>
</organism>
<accession>A0AAD5P9A6</accession>
<evidence type="ECO:0000313" key="2">
    <source>
        <dbReference type="EMBL" id="KAI9249501.1"/>
    </source>
</evidence>
<keyword evidence="1" id="KW-0812">Transmembrane</keyword>
<keyword evidence="1" id="KW-1133">Transmembrane helix</keyword>
<dbReference type="AlphaFoldDB" id="A0AAD5P9A6"/>
<reference evidence="2" key="1">
    <citation type="journal article" date="2022" name="IScience">
        <title>Evolution of zygomycete secretomes and the origins of terrestrial fungal ecologies.</title>
        <authorList>
            <person name="Chang Y."/>
            <person name="Wang Y."/>
            <person name="Mondo S."/>
            <person name="Ahrendt S."/>
            <person name="Andreopoulos W."/>
            <person name="Barry K."/>
            <person name="Beard J."/>
            <person name="Benny G.L."/>
            <person name="Blankenship S."/>
            <person name="Bonito G."/>
            <person name="Cuomo C."/>
            <person name="Desiro A."/>
            <person name="Gervers K.A."/>
            <person name="Hundley H."/>
            <person name="Kuo A."/>
            <person name="LaButti K."/>
            <person name="Lang B.F."/>
            <person name="Lipzen A."/>
            <person name="O'Donnell K."/>
            <person name="Pangilinan J."/>
            <person name="Reynolds N."/>
            <person name="Sandor L."/>
            <person name="Smith M.E."/>
            <person name="Tsang A."/>
            <person name="Grigoriev I.V."/>
            <person name="Stajich J.E."/>
            <person name="Spatafora J.W."/>
        </authorList>
    </citation>
    <scope>NUCLEOTIDE SEQUENCE</scope>
    <source>
        <strain evidence="2">RSA 2281</strain>
    </source>
</reference>
<dbReference type="Proteomes" id="UP001209540">
    <property type="component" value="Unassembled WGS sequence"/>
</dbReference>
<evidence type="ECO:0000256" key="1">
    <source>
        <dbReference type="SAM" id="Phobius"/>
    </source>
</evidence>
<evidence type="ECO:0000313" key="3">
    <source>
        <dbReference type="Proteomes" id="UP001209540"/>
    </source>
</evidence>
<dbReference type="EMBL" id="JAIXMP010000035">
    <property type="protein sequence ID" value="KAI9249501.1"/>
    <property type="molecule type" value="Genomic_DNA"/>
</dbReference>
<proteinExistence type="predicted"/>
<sequence length="58" mass="7136">MFGSKRGFFYVAHILTVLFFDIKINSIYQKYKPIYIVELFFLHIIIILQLYYICQVYF</sequence>
<protein>
    <submittedName>
        <fullName evidence="2">Uncharacterized protein</fullName>
    </submittedName>
</protein>
<reference evidence="2" key="2">
    <citation type="submission" date="2023-02" db="EMBL/GenBank/DDBJ databases">
        <authorList>
            <consortium name="DOE Joint Genome Institute"/>
            <person name="Mondo S.J."/>
            <person name="Chang Y."/>
            <person name="Wang Y."/>
            <person name="Ahrendt S."/>
            <person name="Andreopoulos W."/>
            <person name="Barry K."/>
            <person name="Beard J."/>
            <person name="Benny G.L."/>
            <person name="Blankenship S."/>
            <person name="Bonito G."/>
            <person name="Cuomo C."/>
            <person name="Desiro A."/>
            <person name="Gervers K.A."/>
            <person name="Hundley H."/>
            <person name="Kuo A."/>
            <person name="LaButti K."/>
            <person name="Lang B.F."/>
            <person name="Lipzen A."/>
            <person name="O'Donnell K."/>
            <person name="Pangilinan J."/>
            <person name="Reynolds N."/>
            <person name="Sandor L."/>
            <person name="Smith M.W."/>
            <person name="Tsang A."/>
            <person name="Grigoriev I.V."/>
            <person name="Stajich J.E."/>
            <person name="Spatafora J.W."/>
        </authorList>
    </citation>
    <scope>NUCLEOTIDE SEQUENCE</scope>
    <source>
        <strain evidence="2">RSA 2281</strain>
    </source>
</reference>
<name>A0AAD5P9A6_9FUNG</name>
<comment type="caution">
    <text evidence="2">The sequence shown here is derived from an EMBL/GenBank/DDBJ whole genome shotgun (WGS) entry which is preliminary data.</text>
</comment>
<feature type="transmembrane region" description="Helical" evidence="1">
    <location>
        <begin position="34"/>
        <end position="54"/>
    </location>
</feature>
<feature type="transmembrane region" description="Helical" evidence="1">
    <location>
        <begin position="7"/>
        <end position="28"/>
    </location>
</feature>
<gene>
    <name evidence="2" type="ORF">BDA99DRAFT_523972</name>
</gene>
<keyword evidence="1" id="KW-0472">Membrane</keyword>
<keyword evidence="3" id="KW-1185">Reference proteome</keyword>